<keyword evidence="7" id="KW-0132">Cell division</keyword>
<keyword evidence="5 6" id="KW-0472">Membrane</keyword>
<dbReference type="GO" id="GO:0008360">
    <property type="term" value="P:regulation of cell shape"/>
    <property type="evidence" value="ECO:0007669"/>
    <property type="project" value="UniProtKB-KW"/>
</dbReference>
<keyword evidence="2 6" id="KW-0812">Transmembrane</keyword>
<keyword evidence="8" id="KW-1185">Reference proteome</keyword>
<comment type="subcellular location">
    <subcellularLocation>
        <location evidence="1">Membrane</location>
        <topology evidence="1">Multi-pass membrane protein</topology>
    </subcellularLocation>
</comment>
<feature type="transmembrane region" description="Helical" evidence="6">
    <location>
        <begin position="236"/>
        <end position="269"/>
    </location>
</feature>
<dbReference type="GO" id="GO:0015648">
    <property type="term" value="F:lipid-linked peptidoglycan transporter activity"/>
    <property type="evidence" value="ECO:0007669"/>
    <property type="project" value="TreeGrafter"/>
</dbReference>
<keyword evidence="3" id="KW-0133">Cell shape</keyword>
<feature type="transmembrane region" description="Helical" evidence="6">
    <location>
        <begin position="377"/>
        <end position="394"/>
    </location>
</feature>
<feature type="transmembrane region" description="Helical" evidence="6">
    <location>
        <begin position="406"/>
        <end position="427"/>
    </location>
</feature>
<evidence type="ECO:0000256" key="3">
    <source>
        <dbReference type="ARBA" id="ARBA00022960"/>
    </source>
</evidence>
<feature type="transmembrane region" description="Helical" evidence="6">
    <location>
        <begin position="188"/>
        <end position="204"/>
    </location>
</feature>
<comment type="caution">
    <text evidence="7">The sequence shown here is derived from an EMBL/GenBank/DDBJ whole genome shotgun (WGS) entry which is preliminary data.</text>
</comment>
<evidence type="ECO:0000313" key="8">
    <source>
        <dbReference type="Proteomes" id="UP000575985"/>
    </source>
</evidence>
<evidence type="ECO:0000256" key="4">
    <source>
        <dbReference type="ARBA" id="ARBA00022989"/>
    </source>
</evidence>
<keyword evidence="7" id="KW-0131">Cell cycle</keyword>
<evidence type="ECO:0000313" key="7">
    <source>
        <dbReference type="EMBL" id="NYI97177.1"/>
    </source>
</evidence>
<dbReference type="InterPro" id="IPR001182">
    <property type="entry name" value="FtsW/RodA"/>
</dbReference>
<gene>
    <name evidence="7" type="ORF">HNR12_003454</name>
</gene>
<evidence type="ECO:0000256" key="5">
    <source>
        <dbReference type="ARBA" id="ARBA00023136"/>
    </source>
</evidence>
<dbReference type="PANTHER" id="PTHR30474">
    <property type="entry name" value="CELL CYCLE PROTEIN"/>
    <property type="match status" value="1"/>
</dbReference>
<proteinExistence type="predicted"/>
<reference evidence="7 8" key="1">
    <citation type="submission" date="2020-07" db="EMBL/GenBank/DDBJ databases">
        <title>Sequencing the genomes of 1000 actinobacteria strains.</title>
        <authorList>
            <person name="Klenk H.-P."/>
        </authorList>
    </citation>
    <scope>NUCLEOTIDE SEQUENCE [LARGE SCALE GENOMIC DNA]</scope>
    <source>
        <strain evidence="7 8">DSM 45927</strain>
    </source>
</reference>
<accession>A0A853BRJ2</accession>
<feature type="transmembrane region" description="Helical" evidence="6">
    <location>
        <begin position="86"/>
        <end position="105"/>
    </location>
</feature>
<dbReference type="GO" id="GO:0051301">
    <property type="term" value="P:cell division"/>
    <property type="evidence" value="ECO:0007669"/>
    <property type="project" value="UniProtKB-KW"/>
</dbReference>
<feature type="transmembrane region" description="Helical" evidence="6">
    <location>
        <begin position="439"/>
        <end position="461"/>
    </location>
</feature>
<evidence type="ECO:0000256" key="6">
    <source>
        <dbReference type="SAM" id="Phobius"/>
    </source>
</evidence>
<dbReference type="GO" id="GO:0005886">
    <property type="term" value="C:plasma membrane"/>
    <property type="evidence" value="ECO:0007669"/>
    <property type="project" value="TreeGrafter"/>
</dbReference>
<dbReference type="Pfam" id="PF01098">
    <property type="entry name" value="FTSW_RODA_SPOVE"/>
    <property type="match status" value="1"/>
</dbReference>
<dbReference type="Proteomes" id="UP000575985">
    <property type="component" value="Unassembled WGS sequence"/>
</dbReference>
<feature type="transmembrane region" description="Helical" evidence="6">
    <location>
        <begin position="117"/>
        <end position="137"/>
    </location>
</feature>
<protein>
    <submittedName>
        <fullName evidence="7">Cell division protein FtsW (Lipid II flippase)</fullName>
    </submittedName>
</protein>
<feature type="transmembrane region" description="Helical" evidence="6">
    <location>
        <begin position="276"/>
        <end position="295"/>
    </location>
</feature>
<feature type="transmembrane region" description="Helical" evidence="6">
    <location>
        <begin position="29"/>
        <end position="46"/>
    </location>
</feature>
<feature type="transmembrane region" description="Helical" evidence="6">
    <location>
        <begin position="149"/>
        <end position="167"/>
    </location>
</feature>
<organism evidence="7 8">
    <name type="scientific">Streptomonospora nanhaiensis</name>
    <dbReference type="NCBI Taxonomy" id="1323731"/>
    <lineage>
        <taxon>Bacteria</taxon>
        <taxon>Bacillati</taxon>
        <taxon>Actinomycetota</taxon>
        <taxon>Actinomycetes</taxon>
        <taxon>Streptosporangiales</taxon>
        <taxon>Nocardiopsidaceae</taxon>
        <taxon>Streptomonospora</taxon>
    </lineage>
</organism>
<sequence length="487" mass="52766">MTLSTPTKRPPAAEAPTALPPVKRRNAELVMTLFAIALTLYAMIEAGLTRNNEMPPSLFLYGGLFGGLAILAHFFIRFFAPWSDPLLLPLATLLNGLGIAMLWRLGEATGDTSRASAMDQLILTAASMVVFAGIIYFLKEPRTLQRYPYIMAVGAVFLLLLPLTPLGSEINGARQWVNFGFTSLQPSEFAKIALVVFLSGYMVTKRDVLALASRQIKIGPVKVLDLPRMRDTAPMAVMWGFCIIVLVILMNDLGTSLMLFGTFLAMIYVATQRGSWIVIGLTAFFGACAAIYPFVPHFRVRMVTWLDAFRPDVFCTDEALANPESFCVTSGNSQQLVQGLFALAEGGMTGTGLGGGQPGYVPEVQNDFIFTAFGEELGLAGIMVMLMALALLVERGMRIALASKELFIKMFASGISFLIAFQTFVVIGGVTRVIPMTGATIPFVAKGGSALLSSWIMVALLMRMSNNARKPAPQAIQDEGATQVIQR</sequence>
<evidence type="ECO:0000256" key="2">
    <source>
        <dbReference type="ARBA" id="ARBA00022692"/>
    </source>
</evidence>
<keyword evidence="4 6" id="KW-1133">Transmembrane helix</keyword>
<dbReference type="PANTHER" id="PTHR30474:SF3">
    <property type="entry name" value="PEPTIDOGLYCAN GLYCOSYLTRANSFERASE RODA"/>
    <property type="match status" value="1"/>
</dbReference>
<name>A0A853BRJ2_9ACTN</name>
<dbReference type="AlphaFoldDB" id="A0A853BRJ2"/>
<feature type="transmembrane region" description="Helical" evidence="6">
    <location>
        <begin position="58"/>
        <end position="80"/>
    </location>
</feature>
<dbReference type="GO" id="GO:0032153">
    <property type="term" value="C:cell division site"/>
    <property type="evidence" value="ECO:0007669"/>
    <property type="project" value="TreeGrafter"/>
</dbReference>
<evidence type="ECO:0000256" key="1">
    <source>
        <dbReference type="ARBA" id="ARBA00004141"/>
    </source>
</evidence>
<dbReference type="EMBL" id="JACCFO010000001">
    <property type="protein sequence ID" value="NYI97177.1"/>
    <property type="molecule type" value="Genomic_DNA"/>
</dbReference>